<dbReference type="EMBL" id="JACHGW010000008">
    <property type="protein sequence ID" value="MBB6053809.1"/>
    <property type="molecule type" value="Genomic_DNA"/>
</dbReference>
<reference evidence="2 3" key="1">
    <citation type="submission" date="2020-08" db="EMBL/GenBank/DDBJ databases">
        <title>Genomic Encyclopedia of Type Strains, Phase IV (KMG-IV): sequencing the most valuable type-strain genomes for metagenomic binning, comparative biology and taxonomic classification.</title>
        <authorList>
            <person name="Goeker M."/>
        </authorList>
    </citation>
    <scope>NUCLEOTIDE SEQUENCE [LARGE SCALE GENOMIC DNA]</scope>
    <source>
        <strain evidence="2 3">DSM 23562</strain>
    </source>
</reference>
<evidence type="ECO:0000313" key="3">
    <source>
        <dbReference type="Proteomes" id="UP000520814"/>
    </source>
</evidence>
<keyword evidence="3" id="KW-1185">Reference proteome</keyword>
<accession>A0A7W9W8P8</accession>
<name>A0A7W9W8P8_ARMRO</name>
<comment type="caution">
    <text evidence="2">The sequence shown here is derived from an EMBL/GenBank/DDBJ whole genome shotgun (WGS) entry which is preliminary data.</text>
</comment>
<organism evidence="2 3">
    <name type="scientific">Armatimonas rosea</name>
    <dbReference type="NCBI Taxonomy" id="685828"/>
    <lineage>
        <taxon>Bacteria</taxon>
        <taxon>Bacillati</taxon>
        <taxon>Armatimonadota</taxon>
        <taxon>Armatimonadia</taxon>
        <taxon>Armatimonadales</taxon>
        <taxon>Armatimonadaceae</taxon>
        <taxon>Armatimonas</taxon>
    </lineage>
</organism>
<proteinExistence type="predicted"/>
<evidence type="ECO:0000256" key="1">
    <source>
        <dbReference type="SAM" id="MobiDB-lite"/>
    </source>
</evidence>
<dbReference type="RefSeq" id="WP_184203896.1">
    <property type="nucleotide sequence ID" value="NZ_JACHGW010000008.1"/>
</dbReference>
<dbReference type="AlphaFoldDB" id="A0A7W9W8P8"/>
<dbReference type="Proteomes" id="UP000520814">
    <property type="component" value="Unassembled WGS sequence"/>
</dbReference>
<protein>
    <submittedName>
        <fullName evidence="2">Uncharacterized protein</fullName>
    </submittedName>
</protein>
<sequence>MKKVDASRPGLGFPARLGILTLILSGGVFATLTVVAKRRGTDAGVYLTKIDYRRTYSKENFNYSVAETKLKLGDRKGCAALVKTLAFGSDDDGKRYQALRLRLVKAQLAAGELTEALLSAAGDTSLAEEVLLKQLQRQGAKVALAGVSQLPPSDQPPLYRTLALHQLAQGDTSGAEETIARLPEPHQRRELTPALADTYYKKRELARAIAVLEGLPTKPEQSAALVVLGRACLRARDMMSLRVILERLPSEANGRQPRMVSRPLTPAPRFQLLTELIASSESPNTILELMQAYAHPDDLPTLVHTVSSNAINTRNRQAALAALQLLHSLPSEAAKRLYDQEASQIFYNALDLVPDPLELVLGIHDERVRGATLQQLGLQWVQQNNWQGLDRLFRGLGPIPKPELQRVYDSLSATASARLRISDPARARQYAEQIVDPQQRQSALSILPLRTVPSAPSTLEGSQPPLEGQSLHR</sequence>
<evidence type="ECO:0000313" key="2">
    <source>
        <dbReference type="EMBL" id="MBB6053809.1"/>
    </source>
</evidence>
<feature type="region of interest" description="Disordered" evidence="1">
    <location>
        <begin position="453"/>
        <end position="473"/>
    </location>
</feature>
<gene>
    <name evidence="2" type="ORF">HNQ39_005651</name>
</gene>